<dbReference type="Proteomes" id="UP000284842">
    <property type="component" value="Unassembled WGS sequence"/>
</dbReference>
<gene>
    <name evidence="2" type="ORF">CVT24_009969</name>
</gene>
<evidence type="ECO:0000256" key="1">
    <source>
        <dbReference type="SAM" id="MobiDB-lite"/>
    </source>
</evidence>
<organism evidence="2 3">
    <name type="scientific">Panaeolus cyanescens</name>
    <dbReference type="NCBI Taxonomy" id="181874"/>
    <lineage>
        <taxon>Eukaryota</taxon>
        <taxon>Fungi</taxon>
        <taxon>Dikarya</taxon>
        <taxon>Basidiomycota</taxon>
        <taxon>Agaricomycotina</taxon>
        <taxon>Agaricomycetes</taxon>
        <taxon>Agaricomycetidae</taxon>
        <taxon>Agaricales</taxon>
        <taxon>Agaricineae</taxon>
        <taxon>Galeropsidaceae</taxon>
        <taxon>Panaeolus</taxon>
    </lineage>
</organism>
<comment type="caution">
    <text evidence="2">The sequence shown here is derived from an EMBL/GenBank/DDBJ whole genome shotgun (WGS) entry which is preliminary data.</text>
</comment>
<dbReference type="OrthoDB" id="2998394at2759"/>
<feature type="region of interest" description="Disordered" evidence="1">
    <location>
        <begin position="387"/>
        <end position="426"/>
    </location>
</feature>
<evidence type="ECO:0000313" key="2">
    <source>
        <dbReference type="EMBL" id="PPQ73254.1"/>
    </source>
</evidence>
<feature type="compositionally biased region" description="Polar residues" evidence="1">
    <location>
        <begin position="403"/>
        <end position="412"/>
    </location>
</feature>
<dbReference type="EMBL" id="NHTK01005827">
    <property type="protein sequence ID" value="PPQ73254.1"/>
    <property type="molecule type" value="Genomic_DNA"/>
</dbReference>
<reference evidence="2 3" key="1">
    <citation type="journal article" date="2018" name="Evol. Lett.">
        <title>Horizontal gene cluster transfer increased hallucinogenic mushroom diversity.</title>
        <authorList>
            <person name="Reynolds H.T."/>
            <person name="Vijayakumar V."/>
            <person name="Gluck-Thaler E."/>
            <person name="Korotkin H.B."/>
            <person name="Matheny P.B."/>
            <person name="Slot J.C."/>
        </authorList>
    </citation>
    <scope>NUCLEOTIDE SEQUENCE [LARGE SCALE GENOMIC DNA]</scope>
    <source>
        <strain evidence="2 3">2629</strain>
    </source>
</reference>
<dbReference type="STRING" id="181874.A0A409W3Z9"/>
<evidence type="ECO:0000313" key="3">
    <source>
        <dbReference type="Proteomes" id="UP000284842"/>
    </source>
</evidence>
<dbReference type="InterPro" id="IPR046521">
    <property type="entry name" value="DUF6698"/>
</dbReference>
<feature type="compositionally biased region" description="Low complexity" evidence="1">
    <location>
        <begin position="416"/>
        <end position="426"/>
    </location>
</feature>
<accession>A0A409W3Z9</accession>
<name>A0A409W3Z9_9AGAR</name>
<keyword evidence="3" id="KW-1185">Reference proteome</keyword>
<dbReference type="InParanoid" id="A0A409W3Z9"/>
<sequence>MPRSPRTSESESDSESENSHDYLQLESHTDSESDSANAGAKRKRAMKSALNVQRKRKKSRQILKSYIKFSDWYHRSENMYINWHLVIETGLDYANEQYGALTAEKYLEVHARNLAVYNTFVTSVSKFENDLEAIELHSDGIMFLTKAMQEAASSARSADIFSLKDRILVYVAMDKANKQLDPQLLPNDSKKKRGFKHIDLARLICPIVYKEEFERNPIEFSRELASGRRPVRSHDLPAFIWKEGEHDPEDWEHKMFQSPLLLRVFKHLFTSPSSALSNEVGASKSSRSQARIHGMKSVTLPSIAYTCAMVRYALSVVDDFRNDDKIFKIKDFYRFLLKDFLNEKENPILVQTTINWYNVHVFGTSPVIDPGDEVPGGVQSSADIFRQQQEAKKARAAARASETDLSAQSTTPSPIPASTLPAHPSLPLSLHSQISTRLASPPIDPQLLFAPDLSQPGSANPESRRLSDASQPSQQEGSHSRPARRRVSALPSSGHALTPENQAGPGGQYPPAYYTGHH</sequence>
<protein>
    <submittedName>
        <fullName evidence="2">Uncharacterized protein</fullName>
    </submittedName>
</protein>
<proteinExistence type="predicted"/>
<feature type="region of interest" description="Disordered" evidence="1">
    <location>
        <begin position="442"/>
        <end position="518"/>
    </location>
</feature>
<feature type="region of interest" description="Disordered" evidence="1">
    <location>
        <begin position="1"/>
        <end position="56"/>
    </location>
</feature>
<dbReference type="AlphaFoldDB" id="A0A409W3Z9"/>
<feature type="compositionally biased region" description="Polar residues" evidence="1">
    <location>
        <begin position="468"/>
        <end position="477"/>
    </location>
</feature>
<dbReference type="Pfam" id="PF20414">
    <property type="entry name" value="DUF6698"/>
    <property type="match status" value="1"/>
</dbReference>